<accession>A0ABR9T265</accession>
<keyword evidence="3" id="KW-1185">Reference proteome</keyword>
<name>A0ABR9T265_9SPHI</name>
<feature type="transmembrane region" description="Helical" evidence="1">
    <location>
        <begin position="226"/>
        <end position="250"/>
    </location>
</feature>
<keyword evidence="1" id="KW-0472">Membrane</keyword>
<feature type="transmembrane region" description="Helical" evidence="1">
    <location>
        <begin position="89"/>
        <end position="108"/>
    </location>
</feature>
<evidence type="ECO:0008006" key="4">
    <source>
        <dbReference type="Google" id="ProtNLM"/>
    </source>
</evidence>
<dbReference type="EMBL" id="PSKQ01000007">
    <property type="protein sequence ID" value="MBE8719179.1"/>
    <property type="molecule type" value="Genomic_DNA"/>
</dbReference>
<feature type="transmembrane region" description="Helical" evidence="1">
    <location>
        <begin position="200"/>
        <end position="220"/>
    </location>
</feature>
<evidence type="ECO:0000256" key="1">
    <source>
        <dbReference type="SAM" id="Phobius"/>
    </source>
</evidence>
<keyword evidence="1" id="KW-1133">Transmembrane helix</keyword>
<protein>
    <recommendedName>
        <fullName evidence="4">DoxX family protein</fullName>
    </recommendedName>
</protein>
<evidence type="ECO:0000313" key="2">
    <source>
        <dbReference type="EMBL" id="MBE8719179.1"/>
    </source>
</evidence>
<organism evidence="2 3">
    <name type="scientific">Sphingobacterium pedocola</name>
    <dbReference type="NCBI Taxonomy" id="2082722"/>
    <lineage>
        <taxon>Bacteria</taxon>
        <taxon>Pseudomonadati</taxon>
        <taxon>Bacteroidota</taxon>
        <taxon>Sphingobacteriia</taxon>
        <taxon>Sphingobacteriales</taxon>
        <taxon>Sphingobacteriaceae</taxon>
        <taxon>Sphingobacterium</taxon>
    </lineage>
</organism>
<feature type="transmembrane region" description="Helical" evidence="1">
    <location>
        <begin position="276"/>
        <end position="297"/>
    </location>
</feature>
<gene>
    <name evidence="2" type="ORF">C4F40_00350</name>
</gene>
<feature type="transmembrane region" description="Helical" evidence="1">
    <location>
        <begin position="28"/>
        <end position="49"/>
    </location>
</feature>
<proteinExistence type="predicted"/>
<comment type="caution">
    <text evidence="2">The sequence shown here is derived from an EMBL/GenBank/DDBJ whole genome shotgun (WGS) entry which is preliminary data.</text>
</comment>
<feature type="transmembrane region" description="Helical" evidence="1">
    <location>
        <begin position="120"/>
        <end position="141"/>
    </location>
</feature>
<feature type="transmembrane region" description="Helical" evidence="1">
    <location>
        <begin position="178"/>
        <end position="195"/>
    </location>
</feature>
<keyword evidence="1" id="KW-0812">Transmembrane</keyword>
<dbReference type="Proteomes" id="UP000618319">
    <property type="component" value="Unassembled WGS sequence"/>
</dbReference>
<dbReference type="RefSeq" id="WP_196939149.1">
    <property type="nucleotide sequence ID" value="NZ_MU158689.1"/>
</dbReference>
<evidence type="ECO:0000313" key="3">
    <source>
        <dbReference type="Proteomes" id="UP000618319"/>
    </source>
</evidence>
<sequence>MTKSLIMDMFVTATTWTSTTKFSFRFSFIFILSFVFLKNNGAFPLLQYINKPFVLWMQKLTPWFSEHILHYRYDYNIFTNGSGDTSYDWISLFILFLVALGGAILWTLLDKKSENYNRCYYWLTVIVRYYIALMLINYGAIKLVHAQMPPPGLTRLMQPLGEFSPMGLAWTFLGFSKGYNIFMGIVEILSVLLLFRRTAVLGALITLATSVNIMTINYFYDVPVKLVSTALFLLSLFLLLPYIKTLYGLFFEEKYVRLPLIRRPAFNAVWKRKSVLFFKIAFLGIFAFQQFSSLLTVQKQISLYFKKSPLYGIYQIDRSDGPQTTLPKDWHTIIFEYGESATIRDQYYQPVREQFQLDTSNSTVTLNRYVFDYKVAENGDVNLSRELNGKTEEIRFIKRDPATFELKKRGFNWIQEYPYNR</sequence>
<reference evidence="2 3" key="1">
    <citation type="submission" date="2018-02" db="EMBL/GenBank/DDBJ databases">
        <title>Sphingobacterium KA21.</title>
        <authorList>
            <person name="Vasarhelyi B.M."/>
            <person name="Deshmukh S."/>
            <person name="Balint B."/>
            <person name="Kukolya J."/>
        </authorList>
    </citation>
    <scope>NUCLEOTIDE SEQUENCE [LARGE SCALE GENOMIC DNA]</scope>
    <source>
        <strain evidence="2 3">Ka21</strain>
    </source>
</reference>